<dbReference type="GO" id="GO:0005739">
    <property type="term" value="C:mitochondrion"/>
    <property type="evidence" value="ECO:0007669"/>
    <property type="project" value="TreeGrafter"/>
</dbReference>
<dbReference type="InterPro" id="IPR019180">
    <property type="entry name" value="Oxidoreductase-like_N"/>
</dbReference>
<dbReference type="PANTHER" id="PTHR21193:SF3">
    <property type="entry name" value="OXIDOREDUCTASE-LIKE DOMAIN-CONTAINING PROTEIN 1"/>
    <property type="match status" value="1"/>
</dbReference>
<evidence type="ECO:0000313" key="3">
    <source>
        <dbReference type="RefSeq" id="XP_022830940.1"/>
    </source>
</evidence>
<protein>
    <submittedName>
        <fullName evidence="3">Uncharacterized protein LOC111359584 isoform X1</fullName>
    </submittedName>
</protein>
<dbReference type="KEGG" id="sliu:111359584"/>
<evidence type="ECO:0000259" key="1">
    <source>
        <dbReference type="Pfam" id="PF09791"/>
    </source>
</evidence>
<dbReference type="RefSeq" id="XP_022830940.1">
    <property type="nucleotide sequence ID" value="XM_022975172.1"/>
</dbReference>
<reference evidence="3" key="1">
    <citation type="submission" date="2025-08" db="UniProtKB">
        <authorList>
            <consortium name="RefSeq"/>
        </authorList>
    </citation>
    <scope>IDENTIFICATION</scope>
    <source>
        <strain evidence="3">Ishihara</strain>
        <tissue evidence="3">Whole body</tissue>
    </source>
</reference>
<keyword evidence="2" id="KW-1185">Reference proteome</keyword>
<dbReference type="Pfam" id="PF09791">
    <property type="entry name" value="Oxidored-like"/>
    <property type="match status" value="1"/>
</dbReference>
<gene>
    <name evidence="3" type="primary">LOC111359584</name>
</gene>
<feature type="domain" description="Oxidoreductase-like" evidence="1">
    <location>
        <begin position="64"/>
        <end position="87"/>
    </location>
</feature>
<dbReference type="AlphaFoldDB" id="A0A9J7IZS3"/>
<dbReference type="PANTHER" id="PTHR21193">
    <property type="entry name" value="OXIDOREDUCTASE-LIKE DOMAIN-CONTAINING PROTEIN 1"/>
    <property type="match status" value="1"/>
</dbReference>
<organism evidence="2 3">
    <name type="scientific">Spodoptera litura</name>
    <name type="common">Asian cotton leafworm</name>
    <dbReference type="NCBI Taxonomy" id="69820"/>
    <lineage>
        <taxon>Eukaryota</taxon>
        <taxon>Metazoa</taxon>
        <taxon>Ecdysozoa</taxon>
        <taxon>Arthropoda</taxon>
        <taxon>Hexapoda</taxon>
        <taxon>Insecta</taxon>
        <taxon>Pterygota</taxon>
        <taxon>Neoptera</taxon>
        <taxon>Endopterygota</taxon>
        <taxon>Lepidoptera</taxon>
        <taxon>Glossata</taxon>
        <taxon>Ditrysia</taxon>
        <taxon>Noctuoidea</taxon>
        <taxon>Noctuidae</taxon>
        <taxon>Amphipyrinae</taxon>
        <taxon>Spodoptera</taxon>
    </lineage>
</organism>
<dbReference type="Proteomes" id="UP000301870">
    <property type="component" value="Chromosome 29"/>
</dbReference>
<evidence type="ECO:0000313" key="2">
    <source>
        <dbReference type="Proteomes" id="UP000301870"/>
    </source>
</evidence>
<dbReference type="GeneID" id="111359584"/>
<proteinExistence type="predicted"/>
<dbReference type="OrthoDB" id="10064411at2759"/>
<dbReference type="InterPro" id="IPR039251">
    <property type="entry name" value="OXLD1"/>
</dbReference>
<sequence length="125" mass="14219">MINIGHKFCYLYTKMIQKSNILRLPVLVRSQKYVIRTCTTTSQTTDDEKARELERIAKEASIDEPPTSCCQSGCANCVYIVWAEALSAKIQNVGPEVSDKILEMVQDPSMKAYLEMELRIRGLKK</sequence>
<accession>A0A9J7IZS3</accession>
<name>A0A9J7IZS3_SPOLT</name>